<organism evidence="1 2">
    <name type="scientific">Mycteria americana</name>
    <name type="common">Wood stork</name>
    <dbReference type="NCBI Taxonomy" id="33587"/>
    <lineage>
        <taxon>Eukaryota</taxon>
        <taxon>Metazoa</taxon>
        <taxon>Chordata</taxon>
        <taxon>Craniata</taxon>
        <taxon>Vertebrata</taxon>
        <taxon>Euteleostomi</taxon>
        <taxon>Archelosauria</taxon>
        <taxon>Archosauria</taxon>
        <taxon>Dinosauria</taxon>
        <taxon>Saurischia</taxon>
        <taxon>Theropoda</taxon>
        <taxon>Coelurosauria</taxon>
        <taxon>Aves</taxon>
        <taxon>Neognathae</taxon>
        <taxon>Neoaves</taxon>
        <taxon>Aequornithes</taxon>
        <taxon>Ciconiiformes</taxon>
        <taxon>Ciconiidae</taxon>
        <taxon>Mycteria</taxon>
    </lineage>
</organism>
<keyword evidence="2" id="KW-1185">Reference proteome</keyword>
<sequence length="110" mass="12587">MGKSNKKLVLYELNKWTVGWSENWLNCWAQRVVVSDTKSSWRPVTGDGTECTLRKFVDDTELAGVVDTQDDCAAIQRGLNRLEKQADRNLMKFSKEKCQVLHLGKNNPML</sequence>
<gene>
    <name evidence="1" type="ORF">QYF61_003419</name>
</gene>
<comment type="caution">
    <text evidence="1">The sequence shown here is derived from an EMBL/GenBank/DDBJ whole genome shotgun (WGS) entry which is preliminary data.</text>
</comment>
<reference evidence="1 2" key="1">
    <citation type="journal article" date="2023" name="J. Hered.">
        <title>Chromosome-level genome of the wood stork (Mycteria americana) provides insight into avian chromosome evolution.</title>
        <authorList>
            <person name="Flamio R. Jr."/>
            <person name="Ramstad K.M."/>
        </authorList>
    </citation>
    <scope>NUCLEOTIDE SEQUENCE [LARGE SCALE GENOMIC DNA]</scope>
    <source>
        <strain evidence="1">JAX WOST 10</strain>
    </source>
</reference>
<dbReference type="EMBL" id="JAUNZN010000002">
    <property type="protein sequence ID" value="KAK4825924.1"/>
    <property type="molecule type" value="Genomic_DNA"/>
</dbReference>
<dbReference type="AlphaFoldDB" id="A0AAN7NK77"/>
<dbReference type="Proteomes" id="UP001333110">
    <property type="component" value="Unassembled WGS sequence"/>
</dbReference>
<evidence type="ECO:0008006" key="3">
    <source>
        <dbReference type="Google" id="ProtNLM"/>
    </source>
</evidence>
<protein>
    <recommendedName>
        <fullName evidence="3">Rna-directed dna polymerase from mobile element jockey-like</fullName>
    </recommendedName>
</protein>
<name>A0AAN7NK77_MYCAM</name>
<evidence type="ECO:0000313" key="1">
    <source>
        <dbReference type="EMBL" id="KAK4825924.1"/>
    </source>
</evidence>
<dbReference type="PANTHER" id="PTHR33332">
    <property type="entry name" value="REVERSE TRANSCRIPTASE DOMAIN-CONTAINING PROTEIN"/>
    <property type="match status" value="1"/>
</dbReference>
<proteinExistence type="predicted"/>
<accession>A0AAN7NK77</accession>
<evidence type="ECO:0000313" key="2">
    <source>
        <dbReference type="Proteomes" id="UP001333110"/>
    </source>
</evidence>